<dbReference type="PIRSF" id="PIRSF006487">
    <property type="entry name" value="GcvT"/>
    <property type="match status" value="1"/>
</dbReference>
<dbReference type="InterPro" id="IPR017703">
    <property type="entry name" value="YgfZ/GCV_T_CS"/>
</dbReference>
<evidence type="ECO:0000313" key="4">
    <source>
        <dbReference type="Proteomes" id="UP000188174"/>
    </source>
</evidence>
<dbReference type="PANTHER" id="PTHR22602:SF0">
    <property type="entry name" value="TRANSFERASE CAF17, MITOCHONDRIAL-RELATED"/>
    <property type="match status" value="1"/>
</dbReference>
<name>A0ABN4WSW7_9HYPH</name>
<gene>
    <name evidence="3" type="ORF">B0E33_05905</name>
</gene>
<evidence type="ECO:0000313" key="3">
    <source>
        <dbReference type="EMBL" id="AQQ03191.1"/>
    </source>
</evidence>
<keyword evidence="1" id="KW-0809">Transit peptide</keyword>
<dbReference type="Pfam" id="PF25455">
    <property type="entry name" value="Beta-barrel_CAF17_C"/>
    <property type="match status" value="1"/>
</dbReference>
<proteinExistence type="predicted"/>
<evidence type="ECO:0000259" key="2">
    <source>
        <dbReference type="Pfam" id="PF25455"/>
    </source>
</evidence>
<keyword evidence="4" id="KW-1185">Reference proteome</keyword>
<dbReference type="InterPro" id="IPR045179">
    <property type="entry name" value="YgfZ/GcvT"/>
</dbReference>
<accession>A0ABN4WSW7</accession>
<evidence type="ECO:0000256" key="1">
    <source>
        <dbReference type="ARBA" id="ARBA00022946"/>
    </source>
</evidence>
<dbReference type="InterPro" id="IPR057460">
    <property type="entry name" value="CAF17_C"/>
</dbReference>
<dbReference type="SUPFAM" id="SSF103025">
    <property type="entry name" value="Folate-binding domain"/>
    <property type="match status" value="1"/>
</dbReference>
<dbReference type="InterPro" id="IPR027266">
    <property type="entry name" value="TrmE/GcvT-like"/>
</dbReference>
<protein>
    <submittedName>
        <fullName evidence="3">Folate-binding protein YgfZ</fullName>
    </submittedName>
</protein>
<dbReference type="PANTHER" id="PTHR22602">
    <property type="entry name" value="TRANSFERASE CAF17, MITOCHONDRIAL-RELATED"/>
    <property type="match status" value="1"/>
</dbReference>
<dbReference type="Gene3D" id="3.30.1360.120">
    <property type="entry name" value="Probable tRNA modification gtpase trme, domain 1"/>
    <property type="match status" value="2"/>
</dbReference>
<dbReference type="Proteomes" id="UP000188174">
    <property type="component" value="Chromosome"/>
</dbReference>
<dbReference type="EMBL" id="CP019630">
    <property type="protein sequence ID" value="AQQ03191.1"/>
    <property type="molecule type" value="Genomic_DNA"/>
</dbReference>
<feature type="domain" description="CAF17 C-terminal" evidence="2">
    <location>
        <begin position="222"/>
        <end position="298"/>
    </location>
</feature>
<organism evidence="3 4">
    <name type="scientific">Roseibium algicola</name>
    <dbReference type="NCBI Taxonomy" id="2857014"/>
    <lineage>
        <taxon>Bacteria</taxon>
        <taxon>Pseudomonadati</taxon>
        <taxon>Pseudomonadota</taxon>
        <taxon>Alphaproteobacteria</taxon>
        <taxon>Hyphomicrobiales</taxon>
        <taxon>Stappiaceae</taxon>
        <taxon>Roseibium</taxon>
    </lineage>
</organism>
<dbReference type="NCBIfam" id="TIGR03317">
    <property type="entry name" value="ygfZ_signature"/>
    <property type="match status" value="1"/>
</dbReference>
<sequence>MEPAVSTLSYAHLSDRSLIRVGGAEAQHFLQNLVTADIDGMTEGGARAGALLTPQGKILFDFLIYRVETGYLLDAPSETAADLLKRLTFYRLRAKVELELLPEDIGVIAVWDDASEAGNALNLGPEAALACVTDPRLPALGMRISGSVADLSAMLDGSPADVAAYDLHRISKGVPEGLKDYDYSDIFPHDADLDQLGGVSFSKGCYVGQEVVSRMQHRGSARKRFVQIESGAMLPEKGADIMAGGKSVGALGSSAGTGDSAVGLALLRLDKVAQAKDNGIPLQCGDAEILVKVPDWASFSLPEPSTAD</sequence>
<reference evidence="3 4" key="1">
    <citation type="submission" date="2017-02" db="EMBL/GenBank/DDBJ databases">
        <authorList>
            <person name="Jeong S."/>
        </authorList>
    </citation>
    <scope>NUCLEOTIDE SEQUENCE [LARGE SCALE GENOMIC DNA]</scope>
    <source>
        <strain evidence="3 4">RMAR6-6</strain>
    </source>
</reference>